<dbReference type="KEGG" id="cpre:Csp1_22120"/>
<evidence type="ECO:0000313" key="1">
    <source>
        <dbReference type="EMBL" id="AWT26963.1"/>
    </source>
</evidence>
<gene>
    <name evidence="1" type="primary">moxC</name>
    <name evidence="1" type="ORF">Csp1_22120</name>
</gene>
<keyword evidence="1" id="KW-0503">Monooxygenase</keyword>
<dbReference type="EMBL" id="CP024988">
    <property type="protein sequence ID" value="AWT26963.1"/>
    <property type="molecule type" value="Genomic_DNA"/>
</dbReference>
<accession>A0A2Z3Z039</accession>
<dbReference type="SUPFAM" id="SSF51679">
    <property type="entry name" value="Bacterial luciferase-like"/>
    <property type="match status" value="1"/>
</dbReference>
<proteinExistence type="predicted"/>
<reference evidence="2" key="1">
    <citation type="submission" date="2017-11" db="EMBL/GenBank/DDBJ databases">
        <title>Otitis media/interna in a cat caused by the recently described species Corynebacterium provencense.</title>
        <authorList>
            <person name="Kittl S."/>
            <person name="Brodard I."/>
            <person name="Rychener L."/>
            <person name="Jores J."/>
            <person name="Roosje P."/>
            <person name="Gobeli Brawand S."/>
        </authorList>
    </citation>
    <scope>NUCLEOTIDE SEQUENCE [LARGE SCALE GENOMIC DNA]</scope>
    <source>
        <strain evidence="2">17KM38</strain>
    </source>
</reference>
<keyword evidence="1" id="KW-0560">Oxidoreductase</keyword>
<protein>
    <submittedName>
        <fullName evidence="1">Monooxygenase MoxC</fullName>
        <ecNumber evidence="1">1.14.-.-</ecNumber>
    </submittedName>
</protein>
<evidence type="ECO:0000313" key="2">
    <source>
        <dbReference type="Proteomes" id="UP000247696"/>
    </source>
</evidence>
<dbReference type="GO" id="GO:0016705">
    <property type="term" value="F:oxidoreductase activity, acting on paired donors, with incorporation or reduction of molecular oxygen"/>
    <property type="evidence" value="ECO:0007669"/>
    <property type="project" value="InterPro"/>
</dbReference>
<dbReference type="Gene3D" id="3.20.20.30">
    <property type="entry name" value="Luciferase-like domain"/>
    <property type="match status" value="1"/>
</dbReference>
<keyword evidence="2" id="KW-1185">Reference proteome</keyword>
<sequence length="319" mass="32348">MTQTIALGLTTAEALNLATDPESAERWRRIAPAFTVVGLGDPGPARVLDPGVLATFLADAGSPPVFAAGDTGTDLPYNLARQVLSADQLSSGRSGVLLTEGDSGTDPQIYAETLLRLWHSWPLESVIADRGTGILVKADQIRRVDHAGVAGPLSVPSSLQGSPVLLWSANSVEDVAQAPSGIDLVVLDDVSGGSGLPIADGIRWLATVGPGGVPSALQDARDAGAAGIVLRSTGDGGDDPAAALTKLLTALEEVAVTSDAPAVATLASLPKNLGVTAREVLGLPVPTSVKPLGEVAFPEPSPLSFPTGLADLTTTEGEI</sequence>
<dbReference type="EC" id="1.14.-.-" evidence="1"/>
<organism evidence="1 2">
    <name type="scientific">Corynebacterium provencense</name>
    <dbReference type="NCBI Taxonomy" id="1737425"/>
    <lineage>
        <taxon>Bacteria</taxon>
        <taxon>Bacillati</taxon>
        <taxon>Actinomycetota</taxon>
        <taxon>Actinomycetes</taxon>
        <taxon>Mycobacteriales</taxon>
        <taxon>Corynebacteriaceae</taxon>
        <taxon>Corynebacterium</taxon>
    </lineage>
</organism>
<name>A0A2Z3Z039_9CORY</name>
<dbReference type="AlphaFoldDB" id="A0A2Z3Z039"/>
<dbReference type="InterPro" id="IPR036661">
    <property type="entry name" value="Luciferase-like_sf"/>
</dbReference>
<dbReference type="Proteomes" id="UP000247696">
    <property type="component" value="Chromosome"/>
</dbReference>
<dbReference type="GO" id="GO:0004497">
    <property type="term" value="F:monooxygenase activity"/>
    <property type="evidence" value="ECO:0007669"/>
    <property type="project" value="UniProtKB-KW"/>
</dbReference>
<dbReference type="RefSeq" id="WP_162620255.1">
    <property type="nucleotide sequence ID" value="NZ_CP024988.1"/>
</dbReference>